<sequence>MPKFVFAYHGGKKPETEEEGAQAMAAWEAWFAEMGAAVVDGGNPVGQSWTVKKGSVEQTGGANPISGYTLIQAPDMIKAVNYAKGCPMVKDGSGSVEVAEALDMG</sequence>
<dbReference type="SUPFAM" id="SSF54909">
    <property type="entry name" value="Dimeric alpha+beta barrel"/>
    <property type="match status" value="1"/>
</dbReference>
<dbReference type="Proteomes" id="UP000199382">
    <property type="component" value="Unassembled WGS sequence"/>
</dbReference>
<proteinExistence type="predicted"/>
<dbReference type="InterPro" id="IPR011008">
    <property type="entry name" value="Dimeric_a/b-barrel"/>
</dbReference>
<organism evidence="1 2">
    <name type="scientific">Aliiruegeria lutimaris</name>
    <dbReference type="NCBI Taxonomy" id="571298"/>
    <lineage>
        <taxon>Bacteria</taxon>
        <taxon>Pseudomonadati</taxon>
        <taxon>Pseudomonadota</taxon>
        <taxon>Alphaproteobacteria</taxon>
        <taxon>Rhodobacterales</taxon>
        <taxon>Roseobacteraceae</taxon>
        <taxon>Aliiruegeria</taxon>
    </lineage>
</organism>
<reference evidence="1 2" key="1">
    <citation type="submission" date="2016-10" db="EMBL/GenBank/DDBJ databases">
        <authorList>
            <person name="de Groot N.N."/>
        </authorList>
    </citation>
    <scope>NUCLEOTIDE SEQUENCE [LARGE SCALE GENOMIC DNA]</scope>
    <source>
        <strain evidence="1 2">DSM 25294</strain>
    </source>
</reference>
<dbReference type="AlphaFoldDB" id="A0A1G8Q8K0"/>
<dbReference type="OrthoDB" id="5117987at2"/>
<protein>
    <submittedName>
        <fullName evidence="1">Uncharacterized conserved protein</fullName>
    </submittedName>
</protein>
<gene>
    <name evidence="1" type="ORF">SAMN04488026_101071</name>
</gene>
<dbReference type="RefSeq" id="WP_093152262.1">
    <property type="nucleotide sequence ID" value="NZ_FNEK01000010.1"/>
</dbReference>
<name>A0A1G8Q8K0_9RHOB</name>
<evidence type="ECO:0000313" key="2">
    <source>
        <dbReference type="Proteomes" id="UP000199382"/>
    </source>
</evidence>
<dbReference type="STRING" id="571298.SAMN04488026_101071"/>
<dbReference type="EMBL" id="FNEK01000010">
    <property type="protein sequence ID" value="SDJ01104.1"/>
    <property type="molecule type" value="Genomic_DNA"/>
</dbReference>
<dbReference type="Gene3D" id="3.30.70.1060">
    <property type="entry name" value="Dimeric alpha+beta barrel"/>
    <property type="match status" value="1"/>
</dbReference>
<evidence type="ECO:0000313" key="1">
    <source>
        <dbReference type="EMBL" id="SDJ01104.1"/>
    </source>
</evidence>
<keyword evidence="2" id="KW-1185">Reference proteome</keyword>
<accession>A0A1G8Q8K0</accession>